<sequence length="108" mass="11819">MHRTLSPVPQLGLKVDDCFLLFCRKVPTLQARPQVIDPPQSAALPISNCTPAAETMLEDVGSQSLILVRRPQAFLRVHLSLLAAPTPRAFALPYLAKPAALTRCFKDS</sequence>
<comment type="caution">
    <text evidence="1">The sequence shown here is derived from an EMBL/GenBank/DDBJ whole genome shotgun (WGS) entry which is preliminary data.</text>
</comment>
<dbReference type="EMBL" id="AMZH03005349">
    <property type="protein sequence ID" value="RRT66646.1"/>
    <property type="molecule type" value="Genomic_DNA"/>
</dbReference>
<proteinExistence type="predicted"/>
<organism evidence="1 2">
    <name type="scientific">Ensete ventricosum</name>
    <name type="common">Abyssinian banana</name>
    <name type="synonym">Musa ensete</name>
    <dbReference type="NCBI Taxonomy" id="4639"/>
    <lineage>
        <taxon>Eukaryota</taxon>
        <taxon>Viridiplantae</taxon>
        <taxon>Streptophyta</taxon>
        <taxon>Embryophyta</taxon>
        <taxon>Tracheophyta</taxon>
        <taxon>Spermatophyta</taxon>
        <taxon>Magnoliopsida</taxon>
        <taxon>Liliopsida</taxon>
        <taxon>Zingiberales</taxon>
        <taxon>Musaceae</taxon>
        <taxon>Ensete</taxon>
    </lineage>
</organism>
<reference evidence="1 2" key="1">
    <citation type="journal article" date="2014" name="Agronomy (Basel)">
        <title>A Draft Genome Sequence for Ensete ventricosum, the Drought-Tolerant Tree Against Hunger.</title>
        <authorList>
            <person name="Harrison J."/>
            <person name="Moore K.A."/>
            <person name="Paszkiewicz K."/>
            <person name="Jones T."/>
            <person name="Grant M."/>
            <person name="Ambacheew D."/>
            <person name="Muzemil S."/>
            <person name="Studholme D.J."/>
        </authorList>
    </citation>
    <scope>NUCLEOTIDE SEQUENCE [LARGE SCALE GENOMIC DNA]</scope>
</reference>
<name>A0A426ZRJ6_ENSVE</name>
<dbReference type="Proteomes" id="UP000287651">
    <property type="component" value="Unassembled WGS sequence"/>
</dbReference>
<accession>A0A426ZRJ6</accession>
<gene>
    <name evidence="1" type="ORF">B296_00018817</name>
</gene>
<dbReference type="AlphaFoldDB" id="A0A426ZRJ6"/>
<protein>
    <submittedName>
        <fullName evidence="1">Uncharacterized protein</fullName>
    </submittedName>
</protein>
<evidence type="ECO:0000313" key="2">
    <source>
        <dbReference type="Proteomes" id="UP000287651"/>
    </source>
</evidence>
<evidence type="ECO:0000313" key="1">
    <source>
        <dbReference type="EMBL" id="RRT66646.1"/>
    </source>
</evidence>